<dbReference type="SUPFAM" id="SSF53697">
    <property type="entry name" value="SIS domain"/>
    <property type="match status" value="1"/>
</dbReference>
<evidence type="ECO:0000256" key="6">
    <source>
        <dbReference type="ARBA" id="ARBA00022737"/>
    </source>
</evidence>
<comment type="subcellular location">
    <subcellularLocation>
        <location evidence="8">Cytoplasm</location>
    </subcellularLocation>
</comment>
<feature type="domain" description="SIS" evidence="10">
    <location>
        <begin position="460"/>
        <end position="599"/>
    </location>
</feature>
<comment type="caution">
    <text evidence="11">The sequence shown here is derived from an EMBL/GenBank/DDBJ whole genome shotgun (WGS) entry which is preliminary data.</text>
</comment>
<gene>
    <name evidence="8 11" type="primary">glmS</name>
    <name evidence="11" type="ORF">ACFYTF_19495</name>
</gene>
<proteinExistence type="inferred from homology"/>
<dbReference type="InterPro" id="IPR005855">
    <property type="entry name" value="GFAT"/>
</dbReference>
<comment type="function">
    <text evidence="8">Catalyzes the first step in hexosamine metabolism, converting fructose-6P into glucosamine-6P using glutamine as a nitrogen source.</text>
</comment>
<keyword evidence="6" id="KW-0677">Repeat</keyword>
<evidence type="ECO:0000256" key="8">
    <source>
        <dbReference type="HAMAP-Rule" id="MF_00164"/>
    </source>
</evidence>
<keyword evidence="8" id="KW-0963">Cytoplasm</keyword>
<dbReference type="InterPro" id="IPR035490">
    <property type="entry name" value="GlmS/FrlB_SIS"/>
</dbReference>
<reference evidence="11 12" key="1">
    <citation type="submission" date="2024-10" db="EMBL/GenBank/DDBJ databases">
        <title>The Natural Products Discovery Center: Release of the First 8490 Sequenced Strains for Exploring Actinobacteria Biosynthetic Diversity.</title>
        <authorList>
            <person name="Kalkreuter E."/>
            <person name="Kautsar S.A."/>
            <person name="Yang D."/>
            <person name="Bader C.D."/>
            <person name="Teijaro C.N."/>
            <person name="Fluegel L."/>
            <person name="Davis C.M."/>
            <person name="Simpson J.R."/>
            <person name="Lauterbach L."/>
            <person name="Steele A.D."/>
            <person name="Gui C."/>
            <person name="Meng S."/>
            <person name="Li G."/>
            <person name="Viehrig K."/>
            <person name="Ye F."/>
            <person name="Su P."/>
            <person name="Kiefer A.F."/>
            <person name="Nichols A."/>
            <person name="Cepeda A.J."/>
            <person name="Yan W."/>
            <person name="Fan B."/>
            <person name="Jiang Y."/>
            <person name="Adhikari A."/>
            <person name="Zheng C.-J."/>
            <person name="Schuster L."/>
            <person name="Cowan T.M."/>
            <person name="Smanski M.J."/>
            <person name="Chevrette M.G."/>
            <person name="De Carvalho L.P.S."/>
            <person name="Shen B."/>
        </authorList>
    </citation>
    <scope>NUCLEOTIDE SEQUENCE [LARGE SCALE GENOMIC DNA]</scope>
    <source>
        <strain evidence="11 12">NPDC004045</strain>
    </source>
</reference>
<sequence>MCGIVGYIGHRQAVPVLLEGLHRLEYRGYDSAGLALPHRGRLRVTKTQGRVQDLRDRTDASALRGTTGIAHTRWATHGEPSDVNAHPHVDGSGRIAVVHNGIVENAEQLRAELADRGVALVSDTDTEAIAHLIAAELDGTDSLEQAVRAALHRVQGTYGLLVLDARRPAELVVARNGSPIVLGVGDGEMFVASDIAALVHHTQRVVFLDDGELATVRAGEFRTSTLASEVESTKTPTTIAMAAEDYALGGYPDFLRKEIAEQAEAVGRALRGRLDDRFATAHLGGLGMDARELRGISKVVFLGCGSAYYAGQLGAQLVEELARIPAVAEPASEFRYRNPVVDPGALYVAISQSGETMDTLAAVQELQRKGGRVIGAVNAVGSAIARQCGAGMFLHAGPEVSVASTKALTNMTVSFAMLALLLGRVRDLSAADGRRIVDGLRALPEAIDSVLTGEDVVADIADRYAKARSMFFIGRVRMWPVAREGAQKLKEVSYIHAEAYQASELKHGPLALIDPEMPSVVLVPDDELLSKNLATIEQIKARGGPVIAVTNTELPAGLADEVIRVPEVAPELDPIVLTIPLQLLAYHTALSLGRDVDKPRNLAKSVTVE</sequence>
<dbReference type="PROSITE" id="PS51278">
    <property type="entry name" value="GATASE_TYPE_2"/>
    <property type="match status" value="1"/>
</dbReference>
<dbReference type="HAMAP" id="MF_00164">
    <property type="entry name" value="GlmS"/>
    <property type="match status" value="1"/>
</dbReference>
<organism evidence="11 12">
    <name type="scientific">Nocardia thailandica</name>
    <dbReference type="NCBI Taxonomy" id="257275"/>
    <lineage>
        <taxon>Bacteria</taxon>
        <taxon>Bacillati</taxon>
        <taxon>Actinomycetota</taxon>
        <taxon>Actinomycetes</taxon>
        <taxon>Mycobacteriales</taxon>
        <taxon>Nocardiaceae</taxon>
        <taxon>Nocardia</taxon>
    </lineage>
</organism>
<dbReference type="CDD" id="cd00714">
    <property type="entry name" value="GFAT"/>
    <property type="match status" value="1"/>
</dbReference>
<dbReference type="Gene3D" id="3.60.20.10">
    <property type="entry name" value="Glutamine Phosphoribosylpyrophosphate, subunit 1, domain 1"/>
    <property type="match status" value="1"/>
</dbReference>
<feature type="active site" description="For Fru-6P isomerization activity" evidence="8">
    <location>
        <position position="604"/>
    </location>
</feature>
<evidence type="ECO:0000256" key="2">
    <source>
        <dbReference type="ARBA" id="ARBA00012916"/>
    </source>
</evidence>
<evidence type="ECO:0000259" key="9">
    <source>
        <dbReference type="PROSITE" id="PS51278"/>
    </source>
</evidence>
<dbReference type="PANTHER" id="PTHR10937">
    <property type="entry name" value="GLUCOSAMINE--FRUCTOSE-6-PHOSPHATE AMINOTRANSFERASE, ISOMERIZING"/>
    <property type="match status" value="1"/>
</dbReference>
<comment type="subunit">
    <text evidence="8">Homodimer.</text>
</comment>
<dbReference type="EC" id="2.6.1.16" evidence="2 8"/>
<dbReference type="PROSITE" id="PS51464">
    <property type="entry name" value="SIS"/>
    <property type="match status" value="2"/>
</dbReference>
<dbReference type="InterPro" id="IPR035466">
    <property type="entry name" value="GlmS/AgaS_SIS"/>
</dbReference>
<dbReference type="CDD" id="cd05008">
    <property type="entry name" value="SIS_GlmS_GlmD_1"/>
    <property type="match status" value="1"/>
</dbReference>
<dbReference type="InterPro" id="IPR001347">
    <property type="entry name" value="SIS_dom"/>
</dbReference>
<dbReference type="InterPro" id="IPR029055">
    <property type="entry name" value="Ntn_hydrolases_N"/>
</dbReference>
<keyword evidence="7" id="KW-0315">Glutamine amidotransferase</keyword>
<dbReference type="InterPro" id="IPR017932">
    <property type="entry name" value="GATase_2_dom"/>
</dbReference>
<dbReference type="NCBIfam" id="NF001484">
    <property type="entry name" value="PRK00331.1"/>
    <property type="match status" value="1"/>
</dbReference>
<evidence type="ECO:0000256" key="5">
    <source>
        <dbReference type="ARBA" id="ARBA00022679"/>
    </source>
</evidence>
<keyword evidence="5 8" id="KW-0808">Transferase</keyword>
<dbReference type="GO" id="GO:0004360">
    <property type="term" value="F:glutamine-fructose-6-phosphate transaminase (isomerizing) activity"/>
    <property type="evidence" value="ECO:0007669"/>
    <property type="project" value="UniProtKB-EC"/>
</dbReference>
<feature type="initiator methionine" description="Removed" evidence="8">
    <location>
        <position position="1"/>
    </location>
</feature>
<evidence type="ECO:0000256" key="7">
    <source>
        <dbReference type="ARBA" id="ARBA00022962"/>
    </source>
</evidence>
<dbReference type="Gene3D" id="3.40.50.10490">
    <property type="entry name" value="Glucose-6-phosphate isomerase like protein, domain 1"/>
    <property type="match status" value="2"/>
</dbReference>
<name>A0ABW6PRP1_9NOCA</name>
<dbReference type="CDD" id="cd05009">
    <property type="entry name" value="SIS_GlmS_GlmD_2"/>
    <property type="match status" value="1"/>
</dbReference>
<accession>A0ABW6PRP1</accession>
<comment type="catalytic activity">
    <reaction evidence="1 8">
        <text>D-fructose 6-phosphate + L-glutamine = D-glucosamine 6-phosphate + L-glutamate</text>
        <dbReference type="Rhea" id="RHEA:13237"/>
        <dbReference type="ChEBI" id="CHEBI:29985"/>
        <dbReference type="ChEBI" id="CHEBI:58359"/>
        <dbReference type="ChEBI" id="CHEBI:58725"/>
        <dbReference type="ChEBI" id="CHEBI:61527"/>
        <dbReference type="EC" id="2.6.1.16"/>
    </reaction>
</comment>
<feature type="domain" description="Glutamine amidotransferase type-2" evidence="9">
    <location>
        <begin position="2"/>
        <end position="219"/>
    </location>
</feature>
<dbReference type="PANTHER" id="PTHR10937:SF0">
    <property type="entry name" value="GLUTAMINE--FRUCTOSE-6-PHOSPHATE TRANSAMINASE (ISOMERIZING)"/>
    <property type="match status" value="1"/>
</dbReference>
<evidence type="ECO:0000256" key="1">
    <source>
        <dbReference type="ARBA" id="ARBA00001031"/>
    </source>
</evidence>
<dbReference type="InterPro" id="IPR046348">
    <property type="entry name" value="SIS_dom_sf"/>
</dbReference>
<feature type="active site" description="Nucleophile; for GATase activity" evidence="8">
    <location>
        <position position="2"/>
    </location>
</feature>
<evidence type="ECO:0000256" key="3">
    <source>
        <dbReference type="ARBA" id="ARBA00016090"/>
    </source>
</evidence>
<evidence type="ECO:0000259" key="10">
    <source>
        <dbReference type="PROSITE" id="PS51464"/>
    </source>
</evidence>
<keyword evidence="12" id="KW-1185">Reference proteome</keyword>
<dbReference type="Proteomes" id="UP001601444">
    <property type="component" value="Unassembled WGS sequence"/>
</dbReference>
<dbReference type="Pfam" id="PF13522">
    <property type="entry name" value="GATase_6"/>
    <property type="match status" value="1"/>
</dbReference>
<feature type="domain" description="SIS" evidence="10">
    <location>
        <begin position="289"/>
        <end position="428"/>
    </location>
</feature>
<evidence type="ECO:0000313" key="11">
    <source>
        <dbReference type="EMBL" id="MFF0545018.1"/>
    </source>
</evidence>
<dbReference type="InterPro" id="IPR047084">
    <property type="entry name" value="GFAT_N"/>
</dbReference>
<evidence type="ECO:0000313" key="12">
    <source>
        <dbReference type="Proteomes" id="UP001601444"/>
    </source>
</evidence>
<dbReference type="NCBIfam" id="TIGR01135">
    <property type="entry name" value="glmS"/>
    <property type="match status" value="1"/>
</dbReference>
<protein>
    <recommendedName>
        <fullName evidence="3 8">Glutamine--fructose-6-phosphate aminotransferase [isomerizing]</fullName>
        <ecNumber evidence="2 8">2.6.1.16</ecNumber>
    </recommendedName>
    <alternativeName>
        <fullName evidence="8">D-fructose-6-phosphate amidotransferase</fullName>
    </alternativeName>
    <alternativeName>
        <fullName evidence="8">GFAT</fullName>
    </alternativeName>
    <alternativeName>
        <fullName evidence="8">Glucosamine-6-phosphate synthase</fullName>
    </alternativeName>
    <alternativeName>
        <fullName evidence="8">Hexosephosphate aminotransferase</fullName>
    </alternativeName>
    <alternativeName>
        <fullName evidence="8">L-glutamine--D-fructose-6-phosphate amidotransferase</fullName>
    </alternativeName>
</protein>
<dbReference type="SUPFAM" id="SSF56235">
    <property type="entry name" value="N-terminal nucleophile aminohydrolases (Ntn hydrolases)"/>
    <property type="match status" value="1"/>
</dbReference>
<dbReference type="EMBL" id="JBIAMX010000012">
    <property type="protein sequence ID" value="MFF0545018.1"/>
    <property type="molecule type" value="Genomic_DNA"/>
</dbReference>
<dbReference type="Pfam" id="PF01380">
    <property type="entry name" value="SIS"/>
    <property type="match status" value="2"/>
</dbReference>
<dbReference type="RefSeq" id="WP_387701509.1">
    <property type="nucleotide sequence ID" value="NZ_JBIAMX010000012.1"/>
</dbReference>
<keyword evidence="4 8" id="KW-0032">Aminotransferase</keyword>
<evidence type="ECO:0000256" key="4">
    <source>
        <dbReference type="ARBA" id="ARBA00022576"/>
    </source>
</evidence>